<proteinExistence type="inferred from homology"/>
<dbReference type="InterPro" id="IPR001128">
    <property type="entry name" value="Cyt_P450"/>
</dbReference>
<accession>A0ABW1KHS8</accession>
<keyword evidence="4 7" id="KW-0560">Oxidoreductase</keyword>
<evidence type="ECO:0000256" key="7">
    <source>
        <dbReference type="RuleBase" id="RU000461"/>
    </source>
</evidence>
<comment type="similarity">
    <text evidence="1 7">Belongs to the cytochrome P450 family.</text>
</comment>
<dbReference type="InterPro" id="IPR050196">
    <property type="entry name" value="Cytochrome_P450_Monoox"/>
</dbReference>
<evidence type="ECO:0000256" key="2">
    <source>
        <dbReference type="ARBA" id="ARBA00022617"/>
    </source>
</evidence>
<keyword evidence="9" id="KW-1185">Reference proteome</keyword>
<dbReference type="PROSITE" id="PS00086">
    <property type="entry name" value="CYTOCHROME_P450"/>
    <property type="match status" value="1"/>
</dbReference>
<comment type="caution">
    <text evidence="8">The sequence shown here is derived from an EMBL/GenBank/DDBJ whole genome shotgun (WGS) entry which is preliminary data.</text>
</comment>
<organism evidence="8 9">
    <name type="scientific">Plantactinospora solaniradicis</name>
    <dbReference type="NCBI Taxonomy" id="1723736"/>
    <lineage>
        <taxon>Bacteria</taxon>
        <taxon>Bacillati</taxon>
        <taxon>Actinomycetota</taxon>
        <taxon>Actinomycetes</taxon>
        <taxon>Micromonosporales</taxon>
        <taxon>Micromonosporaceae</taxon>
        <taxon>Plantactinospora</taxon>
    </lineage>
</organism>
<reference evidence="9" key="1">
    <citation type="journal article" date="2019" name="Int. J. Syst. Evol. Microbiol.">
        <title>The Global Catalogue of Microorganisms (GCM) 10K type strain sequencing project: providing services to taxonomists for standard genome sequencing and annotation.</title>
        <authorList>
            <consortium name="The Broad Institute Genomics Platform"/>
            <consortium name="The Broad Institute Genome Sequencing Center for Infectious Disease"/>
            <person name="Wu L."/>
            <person name="Ma J."/>
        </authorList>
    </citation>
    <scope>NUCLEOTIDE SEQUENCE [LARGE SCALE GENOMIC DNA]</scope>
    <source>
        <strain evidence="9">ZS-35-S2</strain>
    </source>
</reference>
<dbReference type="InterPro" id="IPR002401">
    <property type="entry name" value="Cyt_P450_E_grp-I"/>
</dbReference>
<dbReference type="SUPFAM" id="SSF48264">
    <property type="entry name" value="Cytochrome P450"/>
    <property type="match status" value="1"/>
</dbReference>
<dbReference type="EMBL" id="JBHSPR010000037">
    <property type="protein sequence ID" value="MFC6020761.1"/>
    <property type="molecule type" value="Genomic_DNA"/>
</dbReference>
<dbReference type="PANTHER" id="PTHR24291">
    <property type="entry name" value="CYTOCHROME P450 FAMILY 4"/>
    <property type="match status" value="1"/>
</dbReference>
<dbReference type="Pfam" id="PF00067">
    <property type="entry name" value="p450"/>
    <property type="match status" value="1"/>
</dbReference>
<evidence type="ECO:0000256" key="5">
    <source>
        <dbReference type="ARBA" id="ARBA00023004"/>
    </source>
</evidence>
<evidence type="ECO:0000256" key="1">
    <source>
        <dbReference type="ARBA" id="ARBA00010617"/>
    </source>
</evidence>
<protein>
    <submittedName>
        <fullName evidence="8">Cytochrome P450</fullName>
    </submittedName>
</protein>
<keyword evidence="6 7" id="KW-0503">Monooxygenase</keyword>
<evidence type="ECO:0000256" key="3">
    <source>
        <dbReference type="ARBA" id="ARBA00022723"/>
    </source>
</evidence>
<dbReference type="RefSeq" id="WP_377428323.1">
    <property type="nucleotide sequence ID" value="NZ_JBHSPR010000037.1"/>
</dbReference>
<dbReference type="Gene3D" id="1.10.630.10">
    <property type="entry name" value="Cytochrome P450"/>
    <property type="match status" value="1"/>
</dbReference>
<keyword evidence="2 7" id="KW-0349">Heme</keyword>
<dbReference type="InterPro" id="IPR017972">
    <property type="entry name" value="Cyt_P450_CS"/>
</dbReference>
<evidence type="ECO:0000256" key="6">
    <source>
        <dbReference type="ARBA" id="ARBA00023033"/>
    </source>
</evidence>
<keyword evidence="5 7" id="KW-0408">Iron</keyword>
<evidence type="ECO:0000256" key="4">
    <source>
        <dbReference type="ARBA" id="ARBA00023002"/>
    </source>
</evidence>
<evidence type="ECO:0000313" key="9">
    <source>
        <dbReference type="Proteomes" id="UP001596203"/>
    </source>
</evidence>
<dbReference type="Proteomes" id="UP001596203">
    <property type="component" value="Unassembled WGS sequence"/>
</dbReference>
<name>A0ABW1KHS8_9ACTN</name>
<dbReference type="InterPro" id="IPR036396">
    <property type="entry name" value="Cyt_P450_sf"/>
</dbReference>
<dbReference type="PANTHER" id="PTHR24291:SF50">
    <property type="entry name" value="BIFUNCTIONAL ALBAFLAVENONE MONOOXYGENASE_TERPENE SYNTHASE"/>
    <property type="match status" value="1"/>
</dbReference>
<evidence type="ECO:0000313" key="8">
    <source>
        <dbReference type="EMBL" id="MFC6020761.1"/>
    </source>
</evidence>
<gene>
    <name evidence="8" type="ORF">ACFP2T_31910</name>
</gene>
<sequence length="463" mass="51054">MVRPRTTIGQTSRLSTVAAFRLFRRDPLALFAEVASRPDGVARADLLGRSMVFITDPDHVRHVLKDNHRNYDKNAPIYNVARPFLGAGLTVSPGGEDWLRRRRLVQPAFHRQHVRMAADITESCLADTLADWRAYADSGAEVDLSLEMTRLSMRVACRSLFGVDVVGDVAEIARNLAFVAGFVAEFLARPFPPLFVPTRRNREFHRAMRQVRDLTAEIVRSRTGAAVPAEATGLLSGLLADAEAGGSTPDQVRDELIGLFFAGHETLAHTLTWCWYLLARNPAVDARLRTELTSVLGGRPATFADLGALRYTRLVVDEAMRLYPVVWIMMRRALRPDVIAGHRIPGGALLAWSPYVGNRHRRVWSEPDEFRPERFAPDADGRGPAHSRHSVLPFGLGPRACVGADFAMAEACLAVATLAQEYQPVLLDRTPVRPEPSITLHPRGGLPSVLRRRAGHGVAVAAS</sequence>
<dbReference type="PRINTS" id="PR00385">
    <property type="entry name" value="P450"/>
</dbReference>
<dbReference type="PRINTS" id="PR00463">
    <property type="entry name" value="EP450I"/>
</dbReference>
<keyword evidence="3 7" id="KW-0479">Metal-binding</keyword>